<dbReference type="EMBL" id="JBIGIA010000033">
    <property type="protein sequence ID" value="MFG6459827.1"/>
    <property type="molecule type" value="Genomic_DNA"/>
</dbReference>
<protein>
    <submittedName>
        <fullName evidence="1">Uncharacterized protein</fullName>
    </submittedName>
</protein>
<name>A0ABW7GDA2_9BURK</name>
<dbReference type="RefSeq" id="WP_394492234.1">
    <property type="nucleotide sequence ID" value="NZ_JBIGIA010000033.1"/>
</dbReference>
<comment type="caution">
    <text evidence="1">The sequence shown here is derived from an EMBL/GenBank/DDBJ whole genome shotgun (WGS) entry which is preliminary data.</text>
</comment>
<evidence type="ECO:0000313" key="1">
    <source>
        <dbReference type="EMBL" id="MFG6459827.1"/>
    </source>
</evidence>
<dbReference type="Proteomes" id="UP001606305">
    <property type="component" value="Unassembled WGS sequence"/>
</dbReference>
<keyword evidence="2" id="KW-1185">Reference proteome</keyword>
<gene>
    <name evidence="1" type="ORF">ACG00X_23625</name>
</gene>
<organism evidence="1 2">
    <name type="scientific">Pelomonas nitida</name>
    <dbReference type="NCBI Taxonomy" id="3299027"/>
    <lineage>
        <taxon>Bacteria</taxon>
        <taxon>Pseudomonadati</taxon>
        <taxon>Pseudomonadota</taxon>
        <taxon>Betaproteobacteria</taxon>
        <taxon>Burkholderiales</taxon>
        <taxon>Sphaerotilaceae</taxon>
        <taxon>Roseateles</taxon>
    </lineage>
</organism>
<accession>A0ABW7GDA2</accession>
<proteinExistence type="predicted"/>
<sequence length="281" mass="31308">MTSLPRQALERAKELLANPVEFNLRYAALELRVVMEMVTYEKLVAAQDVIPPEVLKTWQPPQAVKSLLEFQEHADQTFTIEVAAPGQEPEDFDQLDDAEKLEHFQKLDFKKLGEHHALSLKWLKKNYNKIGNLLHAPSPGSSAQEPARTAKYLAEVVSELDLVLSSTISTFVERGGCVFSCQSCGKPVIRNAEAMKAGALAVCSTPDCDGAYRLVNPGDDEWTVEPVQAKFKCPACSHESIYWPRKVKVGSALKCPGCARRFGVFGYQWQLKELGPDEVMK</sequence>
<evidence type="ECO:0000313" key="2">
    <source>
        <dbReference type="Proteomes" id="UP001606305"/>
    </source>
</evidence>
<reference evidence="1 2" key="1">
    <citation type="submission" date="2024-09" db="EMBL/GenBank/DDBJ databases">
        <title>Novel species of the genus Pelomonas and Roseateles isolated from streams.</title>
        <authorList>
            <person name="Lu H."/>
        </authorList>
    </citation>
    <scope>NUCLEOTIDE SEQUENCE [LARGE SCALE GENOMIC DNA]</scope>
    <source>
        <strain evidence="1 2">BYS96W</strain>
    </source>
</reference>